<accession>U3A511</accession>
<dbReference type="GO" id="GO:0016740">
    <property type="term" value="F:transferase activity"/>
    <property type="evidence" value="ECO:0007669"/>
    <property type="project" value="UniProtKB-KW"/>
</dbReference>
<dbReference type="PANTHER" id="PTHR15364">
    <property type="entry name" value="2'-DEOXYNUCLEOSIDE 5'-PHOSPHATE N-HYDROLASE 1"/>
    <property type="match status" value="1"/>
</dbReference>
<dbReference type="eggNOG" id="arCOG02434">
    <property type="taxonomic scope" value="Archaea"/>
</dbReference>
<keyword evidence="2" id="KW-1185">Reference proteome</keyword>
<dbReference type="RefSeq" id="WP_020221806.1">
    <property type="nucleotide sequence ID" value="NZ_BANO01000105.1"/>
</dbReference>
<dbReference type="SUPFAM" id="SSF52309">
    <property type="entry name" value="N-(deoxy)ribosyltransferase-like"/>
    <property type="match status" value="1"/>
</dbReference>
<reference evidence="1 2" key="1">
    <citation type="submission" date="2013-09" db="EMBL/GenBank/DDBJ databases">
        <title>Whole genome sequencing of Halarchaeum acidiphilum strain MH1-52-1.</title>
        <authorList>
            <person name="Shimane Y."/>
            <person name="Minegishi H."/>
            <person name="Nishi S."/>
            <person name="Echigo A."/>
            <person name="Shuto A."/>
            <person name="Konishi M."/>
            <person name="Ito T."/>
            <person name="Ohkuma M."/>
            <person name="Ohta Y."/>
            <person name="Nagano Y."/>
            <person name="Tsubouchi T."/>
            <person name="Mori K."/>
            <person name="Usui K."/>
            <person name="Kamekura M."/>
            <person name="Usami R."/>
            <person name="Takaki Y."/>
            <person name="Hatada Y."/>
        </authorList>
    </citation>
    <scope>NUCLEOTIDE SEQUENCE [LARGE SCALE GENOMIC DNA]</scope>
    <source>
        <strain evidence="1 2">JCM 16109</strain>
    </source>
</reference>
<proteinExistence type="predicted"/>
<dbReference type="PANTHER" id="PTHR15364:SF0">
    <property type="entry name" value="2'-DEOXYNUCLEOSIDE 5'-PHOSPHATE N-HYDROLASE 1"/>
    <property type="match status" value="1"/>
</dbReference>
<evidence type="ECO:0000313" key="1">
    <source>
        <dbReference type="EMBL" id="GAD52734.1"/>
    </source>
</evidence>
<dbReference type="OrthoDB" id="240616at2157"/>
<dbReference type="GO" id="GO:0070694">
    <property type="term" value="F:5-hydroxymethyl-dUMP N-hydrolase activity"/>
    <property type="evidence" value="ECO:0007669"/>
    <property type="project" value="TreeGrafter"/>
</dbReference>
<dbReference type="EMBL" id="BATA01000033">
    <property type="protein sequence ID" value="GAD52734.1"/>
    <property type="molecule type" value="Genomic_DNA"/>
</dbReference>
<protein>
    <submittedName>
        <fullName evidence="1">Nucleoside 2-deoxyribosyltransferase</fullName>
    </submittedName>
</protein>
<organism evidence="1 2">
    <name type="scientific">Halarchaeum acidiphilum MH1-52-1</name>
    <dbReference type="NCBI Taxonomy" id="1261545"/>
    <lineage>
        <taxon>Archaea</taxon>
        <taxon>Methanobacteriati</taxon>
        <taxon>Methanobacteriota</taxon>
        <taxon>Stenosarchaea group</taxon>
        <taxon>Halobacteria</taxon>
        <taxon>Halobacteriales</taxon>
        <taxon>Halobacteriaceae</taxon>
    </lineage>
</organism>
<dbReference type="GO" id="GO:0009159">
    <property type="term" value="P:deoxyribonucleoside monophosphate catabolic process"/>
    <property type="evidence" value="ECO:0007669"/>
    <property type="project" value="TreeGrafter"/>
</dbReference>
<dbReference type="InterPro" id="IPR051239">
    <property type="entry name" value="2'-dNMP_N-hydrolase"/>
</dbReference>
<evidence type="ECO:0000313" key="2">
    <source>
        <dbReference type="Proteomes" id="UP000016986"/>
    </source>
</evidence>
<name>U3A511_9EURY</name>
<dbReference type="Gene3D" id="3.40.50.450">
    <property type="match status" value="1"/>
</dbReference>
<comment type="caution">
    <text evidence="1">The sequence shown here is derived from an EMBL/GenBank/DDBJ whole genome shotgun (WGS) entry which is preliminary data.</text>
</comment>
<gene>
    <name evidence="1" type="ORF">MBEHAL_1494</name>
</gene>
<dbReference type="Proteomes" id="UP000016986">
    <property type="component" value="Unassembled WGS sequence"/>
</dbReference>
<dbReference type="AlphaFoldDB" id="U3A511"/>
<sequence>MDLYLAAPLFNLVERSFNEDLTARFEDAGHDVFLPQRDGIESLDDPEFETNEEFLQTIFELDRDGVLGADAVVAVLDGRVPDEGVMVELGIAYENDVPIFGLKTDDRVFTEDEPVNAMLHGVLASRDDTVEDLVATVDARA</sequence>
<keyword evidence="1" id="KW-0808">Transferase</keyword>
<dbReference type="Pfam" id="PF05014">
    <property type="entry name" value="Nuc_deoxyrib_tr"/>
    <property type="match status" value="1"/>
</dbReference>
<dbReference type="InterPro" id="IPR007710">
    <property type="entry name" value="Nucleoside_deoxyribTrfase"/>
</dbReference>